<evidence type="ECO:0000256" key="1">
    <source>
        <dbReference type="SAM" id="MobiDB-lite"/>
    </source>
</evidence>
<gene>
    <name evidence="2" type="ORF">RIMI_LOCUS21442174</name>
</gene>
<dbReference type="Proteomes" id="UP001176940">
    <property type="component" value="Unassembled WGS sequence"/>
</dbReference>
<reference evidence="2" key="1">
    <citation type="submission" date="2023-07" db="EMBL/GenBank/DDBJ databases">
        <authorList>
            <person name="Stuckert A."/>
        </authorList>
    </citation>
    <scope>NUCLEOTIDE SEQUENCE</scope>
</reference>
<comment type="caution">
    <text evidence="2">The sequence shown here is derived from an EMBL/GenBank/DDBJ whole genome shotgun (WGS) entry which is preliminary data.</text>
</comment>
<organism evidence="2 3">
    <name type="scientific">Ranitomeya imitator</name>
    <name type="common">mimic poison frog</name>
    <dbReference type="NCBI Taxonomy" id="111125"/>
    <lineage>
        <taxon>Eukaryota</taxon>
        <taxon>Metazoa</taxon>
        <taxon>Chordata</taxon>
        <taxon>Craniata</taxon>
        <taxon>Vertebrata</taxon>
        <taxon>Euteleostomi</taxon>
        <taxon>Amphibia</taxon>
        <taxon>Batrachia</taxon>
        <taxon>Anura</taxon>
        <taxon>Neobatrachia</taxon>
        <taxon>Hyloidea</taxon>
        <taxon>Dendrobatidae</taxon>
        <taxon>Dendrobatinae</taxon>
        <taxon>Ranitomeya</taxon>
    </lineage>
</organism>
<feature type="compositionally biased region" description="Polar residues" evidence="1">
    <location>
        <begin position="192"/>
        <end position="205"/>
    </location>
</feature>
<accession>A0ABN9MJQ1</accession>
<name>A0ABN9MJQ1_9NEOB</name>
<dbReference type="EMBL" id="CAUEEQ010075475">
    <property type="protein sequence ID" value="CAJ0966592.1"/>
    <property type="molecule type" value="Genomic_DNA"/>
</dbReference>
<sequence>MDGGKQRFPTRPIFLIIPMASWGKSKKNEVSSTTYGQVGEIPLHEENLYHERQKEQQSLTVYSEVQHAKKSFEVILRGLYDRKYPNKEMGGHHRSPILQFAQHSVRSAISLILLQAYQHLQATRKYSLQDLDAAPRPFWIRGLQGEDARYTRACAGAVAEDQKRTSWKEDRRRRSGPEMPIRPDQQWDRPGKTNSQKKAAENKPNSLETVYSTVQLTKCQCHYPVPQVSVSLSCTPSVSAIILYPKCQCHYPVPQVSVPLSCTPMSVPLSCTPSVSAIILYP</sequence>
<feature type="region of interest" description="Disordered" evidence="1">
    <location>
        <begin position="161"/>
        <end position="205"/>
    </location>
</feature>
<keyword evidence="3" id="KW-1185">Reference proteome</keyword>
<evidence type="ECO:0000313" key="2">
    <source>
        <dbReference type="EMBL" id="CAJ0966592.1"/>
    </source>
</evidence>
<feature type="compositionally biased region" description="Basic and acidic residues" evidence="1">
    <location>
        <begin position="161"/>
        <end position="176"/>
    </location>
</feature>
<proteinExistence type="predicted"/>
<protein>
    <submittedName>
        <fullName evidence="2">Uncharacterized protein</fullName>
    </submittedName>
</protein>
<evidence type="ECO:0000313" key="3">
    <source>
        <dbReference type="Proteomes" id="UP001176940"/>
    </source>
</evidence>